<comment type="similarity">
    <text evidence="1">Belongs to the uracil-DNA glycosylase (UDG) superfamily. UNG family.</text>
</comment>
<dbReference type="PROSITE" id="PS00130">
    <property type="entry name" value="U_DNA_GLYCOSYLASE"/>
    <property type="match status" value="1"/>
</dbReference>
<reference evidence="6" key="1">
    <citation type="journal article" date="2020" name="Nature">
        <title>Giant virus diversity and host interactions through global metagenomics.</title>
        <authorList>
            <person name="Schulz F."/>
            <person name="Roux S."/>
            <person name="Paez-Espino D."/>
            <person name="Jungbluth S."/>
            <person name="Walsh D.A."/>
            <person name="Denef V.J."/>
            <person name="McMahon K.D."/>
            <person name="Konstantinidis K.T."/>
            <person name="Eloe-Fadrosh E.A."/>
            <person name="Kyrpides N.C."/>
            <person name="Woyke T."/>
        </authorList>
    </citation>
    <scope>NUCLEOTIDE SEQUENCE</scope>
    <source>
        <strain evidence="6">GVMAG-S-1035085-51</strain>
    </source>
</reference>
<dbReference type="NCBIfam" id="NF003592">
    <property type="entry name" value="PRK05254.1-5"/>
    <property type="match status" value="1"/>
</dbReference>
<dbReference type="SUPFAM" id="SSF52141">
    <property type="entry name" value="Uracil-DNA glycosylase-like"/>
    <property type="match status" value="1"/>
</dbReference>
<evidence type="ECO:0000313" key="6">
    <source>
        <dbReference type="EMBL" id="QHU35868.1"/>
    </source>
</evidence>
<evidence type="ECO:0000256" key="3">
    <source>
        <dbReference type="ARBA" id="ARBA00022801"/>
    </source>
</evidence>
<dbReference type="EMBL" id="MN740613">
    <property type="protein sequence ID" value="QHU35868.1"/>
    <property type="molecule type" value="Genomic_DNA"/>
</dbReference>
<dbReference type="InterPro" id="IPR018085">
    <property type="entry name" value="Ura-DNA_Glyclase_AS"/>
</dbReference>
<name>A0A6C0M0P0_9ZZZZ</name>
<evidence type="ECO:0000256" key="2">
    <source>
        <dbReference type="ARBA" id="ARBA00022763"/>
    </source>
</evidence>
<dbReference type="SMART" id="SM00986">
    <property type="entry name" value="UDG"/>
    <property type="match status" value="1"/>
</dbReference>
<dbReference type="GO" id="GO:0097510">
    <property type="term" value="P:base-excision repair, AP site formation via deaminated base removal"/>
    <property type="evidence" value="ECO:0007669"/>
    <property type="project" value="TreeGrafter"/>
</dbReference>
<keyword evidence="3" id="KW-0378">Hydrolase</keyword>
<protein>
    <recommendedName>
        <fullName evidence="5">Uracil-DNA glycosylase-like domain-containing protein</fullName>
    </recommendedName>
</protein>
<evidence type="ECO:0000259" key="5">
    <source>
        <dbReference type="SMART" id="SM00986"/>
    </source>
</evidence>
<dbReference type="Pfam" id="PF03167">
    <property type="entry name" value="UDG"/>
    <property type="match status" value="1"/>
</dbReference>
<accession>A0A6C0M0P0</accession>
<dbReference type="GO" id="GO:0004844">
    <property type="term" value="F:uracil DNA N-glycosylase activity"/>
    <property type="evidence" value="ECO:0007669"/>
    <property type="project" value="InterPro"/>
</dbReference>
<feature type="domain" description="Uracil-DNA glycosylase-like" evidence="5">
    <location>
        <begin position="50"/>
        <end position="212"/>
    </location>
</feature>
<organism evidence="6">
    <name type="scientific">viral metagenome</name>
    <dbReference type="NCBI Taxonomy" id="1070528"/>
    <lineage>
        <taxon>unclassified sequences</taxon>
        <taxon>metagenomes</taxon>
        <taxon>organismal metagenomes</taxon>
    </lineage>
</organism>
<proteinExistence type="inferred from homology"/>
<dbReference type="SMART" id="SM00987">
    <property type="entry name" value="UreE_C"/>
    <property type="match status" value="1"/>
</dbReference>
<evidence type="ECO:0000256" key="1">
    <source>
        <dbReference type="ARBA" id="ARBA00008184"/>
    </source>
</evidence>
<dbReference type="PANTHER" id="PTHR11264:SF0">
    <property type="entry name" value="URACIL-DNA GLYCOSYLASE"/>
    <property type="match status" value="1"/>
</dbReference>
<dbReference type="NCBIfam" id="NF003588">
    <property type="entry name" value="PRK05254.1-1"/>
    <property type="match status" value="1"/>
</dbReference>
<dbReference type="InterPro" id="IPR002043">
    <property type="entry name" value="UDG_fam1"/>
</dbReference>
<dbReference type="InterPro" id="IPR005122">
    <property type="entry name" value="Uracil-DNA_glycosylase-like"/>
</dbReference>
<evidence type="ECO:0000256" key="4">
    <source>
        <dbReference type="ARBA" id="ARBA00023204"/>
    </source>
</evidence>
<sequence length="220" mass="24887">MSYIKSIKESIDVSWLPFFNENISLLTSILNQIKDVKDVIPSKDNIFKVFKMPLENIKVVILGQDPYPDPKNAMGLAFSVPKGVAVPGSLLNMYTELNNCYPSNPNNYNVGHGDLTRWFTEEGIFLYNSALTTIAWKSASHMQLWSNFSNLVIEYISQNPKIVFLLLGNKAIEKSSFIKHKNMIVKAVHPSPLSAHRGFIGSKVFLKIDQLLDKPINWMP</sequence>
<dbReference type="AlphaFoldDB" id="A0A6C0M0P0"/>
<dbReference type="InterPro" id="IPR036895">
    <property type="entry name" value="Uracil-DNA_glycosylase-like_sf"/>
</dbReference>
<dbReference type="PANTHER" id="PTHR11264">
    <property type="entry name" value="URACIL-DNA GLYCOSYLASE"/>
    <property type="match status" value="1"/>
</dbReference>
<dbReference type="CDD" id="cd10027">
    <property type="entry name" value="UDG-F1-like"/>
    <property type="match status" value="1"/>
</dbReference>
<keyword evidence="2" id="KW-0227">DNA damage</keyword>
<dbReference type="Gene3D" id="3.40.470.10">
    <property type="entry name" value="Uracil-DNA glycosylase-like domain"/>
    <property type="match status" value="1"/>
</dbReference>
<keyword evidence="4" id="KW-0234">DNA repair</keyword>